<evidence type="ECO:0008006" key="5">
    <source>
        <dbReference type="Google" id="ProtNLM"/>
    </source>
</evidence>
<reference evidence="3" key="4">
    <citation type="submission" date="2025-05" db="UniProtKB">
        <authorList>
            <consortium name="EnsemblFungi"/>
        </authorList>
    </citation>
    <scope>IDENTIFICATION</scope>
    <source>
        <strain evidence="3">isolate 1-1 / race 1 (BBBD)</strain>
    </source>
</reference>
<dbReference type="OrthoDB" id="2273864at2759"/>
<protein>
    <recommendedName>
        <fullName evidence="5">Chromo domain-containing protein</fullName>
    </recommendedName>
</protein>
<feature type="region of interest" description="Disordered" evidence="1">
    <location>
        <begin position="1"/>
        <end position="25"/>
    </location>
</feature>
<reference evidence="3 4" key="3">
    <citation type="journal article" date="2017" name="G3 (Bethesda)">
        <title>Comparative analysis highlights variable genome content of wheat rusts and divergence of the mating loci.</title>
        <authorList>
            <person name="Cuomo C.A."/>
            <person name="Bakkeren G."/>
            <person name="Khalil H.B."/>
            <person name="Panwar V."/>
            <person name="Joly D."/>
            <person name="Linning R."/>
            <person name="Sakthikumar S."/>
            <person name="Song X."/>
            <person name="Adiconis X."/>
            <person name="Fan L."/>
            <person name="Goldberg J.M."/>
            <person name="Levin J.Z."/>
            <person name="Young S."/>
            <person name="Zeng Q."/>
            <person name="Anikster Y."/>
            <person name="Bruce M."/>
            <person name="Wang M."/>
            <person name="Yin C."/>
            <person name="McCallum B."/>
            <person name="Szabo L.J."/>
            <person name="Hulbert S."/>
            <person name="Chen X."/>
            <person name="Fellers J.P."/>
        </authorList>
    </citation>
    <scope>NUCLEOTIDE SEQUENCE</scope>
    <source>
        <strain evidence="4">Isolate 1-1 / race 1 (BBBD)</strain>
        <strain evidence="3">isolate 1-1 / race 1 (BBBD)</strain>
    </source>
</reference>
<dbReference type="STRING" id="630390.A0A180FYT2"/>
<dbReference type="AlphaFoldDB" id="A0A180FYT2"/>
<dbReference type="Gene3D" id="2.40.50.40">
    <property type="match status" value="1"/>
</dbReference>
<reference evidence="2" key="1">
    <citation type="submission" date="2009-11" db="EMBL/GenBank/DDBJ databases">
        <authorList>
            <consortium name="The Broad Institute Genome Sequencing Platform"/>
            <person name="Ward D."/>
            <person name="Feldgarden M."/>
            <person name="Earl A."/>
            <person name="Young S.K."/>
            <person name="Zeng Q."/>
            <person name="Koehrsen M."/>
            <person name="Alvarado L."/>
            <person name="Berlin A."/>
            <person name="Bochicchio J."/>
            <person name="Borenstein D."/>
            <person name="Chapman S.B."/>
            <person name="Chen Z."/>
            <person name="Engels R."/>
            <person name="Freedman E."/>
            <person name="Gellesch M."/>
            <person name="Goldberg J."/>
            <person name="Griggs A."/>
            <person name="Gujja S."/>
            <person name="Heilman E."/>
            <person name="Heiman D."/>
            <person name="Hepburn T."/>
            <person name="Howarth C."/>
            <person name="Jen D."/>
            <person name="Larson L."/>
            <person name="Lewis B."/>
            <person name="Mehta T."/>
            <person name="Park D."/>
            <person name="Pearson M."/>
            <person name="Roberts A."/>
            <person name="Saif S."/>
            <person name="Shea T."/>
            <person name="Shenoy N."/>
            <person name="Sisk P."/>
            <person name="Stolte C."/>
            <person name="Sykes S."/>
            <person name="Thomson T."/>
            <person name="Walk T."/>
            <person name="White J."/>
            <person name="Yandava C."/>
            <person name="Izard J."/>
            <person name="Baranova O.V."/>
            <person name="Blanton J.M."/>
            <person name="Tanner A.C."/>
            <person name="Dewhirst F.E."/>
            <person name="Haas B."/>
            <person name="Nusbaum C."/>
            <person name="Birren B."/>
        </authorList>
    </citation>
    <scope>NUCLEOTIDE SEQUENCE [LARGE SCALE GENOMIC DNA]</scope>
    <source>
        <strain evidence="2">1-1 BBBD Race 1</strain>
    </source>
</reference>
<evidence type="ECO:0000313" key="3">
    <source>
        <dbReference type="EnsemblFungi" id="PTTG_30466-t43_1-p1"/>
    </source>
</evidence>
<dbReference type="VEuPathDB" id="FungiDB:PTTG_30466"/>
<accession>A0A180FYT2</accession>
<sequence>AYVNPRSFPGRKGPPPPKLHEGDPERFYDESDIESIIGYRRLIQNRHEYLVTWRHGTTADNSWIRAGHFAENMLEYLKTFHDKFGIAPIILPSNKFIKIRI</sequence>
<dbReference type="EnsemblFungi" id="PTTG_30466-t43_1">
    <property type="protein sequence ID" value="PTTG_30466-t43_1-p1"/>
    <property type="gene ID" value="PTTG_30466"/>
</dbReference>
<feature type="non-terminal residue" evidence="2">
    <location>
        <position position="1"/>
    </location>
</feature>
<evidence type="ECO:0000256" key="1">
    <source>
        <dbReference type="SAM" id="MobiDB-lite"/>
    </source>
</evidence>
<dbReference type="SUPFAM" id="SSF54160">
    <property type="entry name" value="Chromo domain-like"/>
    <property type="match status" value="1"/>
</dbReference>
<reference evidence="2" key="2">
    <citation type="submission" date="2016-05" db="EMBL/GenBank/DDBJ databases">
        <title>Comparative analysis highlights variable genome content of wheat rusts and divergence of the mating loci.</title>
        <authorList>
            <person name="Cuomo C.A."/>
            <person name="Bakkeren G."/>
            <person name="Szabo L."/>
            <person name="Khalil H."/>
            <person name="Joly D."/>
            <person name="Goldberg J."/>
            <person name="Young S."/>
            <person name="Zeng Q."/>
            <person name="Fellers J."/>
        </authorList>
    </citation>
    <scope>NUCLEOTIDE SEQUENCE [LARGE SCALE GENOMIC DNA]</scope>
    <source>
        <strain evidence="2">1-1 BBBD Race 1</strain>
    </source>
</reference>
<dbReference type="InterPro" id="IPR016197">
    <property type="entry name" value="Chromo-like_dom_sf"/>
</dbReference>
<organism evidence="2">
    <name type="scientific">Puccinia triticina (isolate 1-1 / race 1 (BBBD))</name>
    <name type="common">Brown leaf rust fungus</name>
    <dbReference type="NCBI Taxonomy" id="630390"/>
    <lineage>
        <taxon>Eukaryota</taxon>
        <taxon>Fungi</taxon>
        <taxon>Dikarya</taxon>
        <taxon>Basidiomycota</taxon>
        <taxon>Pucciniomycotina</taxon>
        <taxon>Pucciniomycetes</taxon>
        <taxon>Pucciniales</taxon>
        <taxon>Pucciniaceae</taxon>
        <taxon>Puccinia</taxon>
    </lineage>
</organism>
<dbReference type="Proteomes" id="UP000005240">
    <property type="component" value="Unassembled WGS sequence"/>
</dbReference>
<dbReference type="EMBL" id="ADAS02003919">
    <property type="protein sequence ID" value="OAV85517.1"/>
    <property type="molecule type" value="Genomic_DNA"/>
</dbReference>
<evidence type="ECO:0000313" key="2">
    <source>
        <dbReference type="EMBL" id="OAV85517.1"/>
    </source>
</evidence>
<evidence type="ECO:0000313" key="4">
    <source>
        <dbReference type="Proteomes" id="UP000005240"/>
    </source>
</evidence>
<name>A0A180FYT2_PUCT1</name>
<proteinExistence type="predicted"/>
<gene>
    <name evidence="2" type="ORF">PTTG_30466</name>
</gene>
<keyword evidence="4" id="KW-1185">Reference proteome</keyword>